<dbReference type="Proteomes" id="UP000683360">
    <property type="component" value="Unassembled WGS sequence"/>
</dbReference>
<organism evidence="1 2">
    <name type="scientific">Mytilus edulis</name>
    <name type="common">Blue mussel</name>
    <dbReference type="NCBI Taxonomy" id="6550"/>
    <lineage>
        <taxon>Eukaryota</taxon>
        <taxon>Metazoa</taxon>
        <taxon>Spiralia</taxon>
        <taxon>Lophotrochozoa</taxon>
        <taxon>Mollusca</taxon>
        <taxon>Bivalvia</taxon>
        <taxon>Autobranchia</taxon>
        <taxon>Pteriomorphia</taxon>
        <taxon>Mytilida</taxon>
        <taxon>Mytiloidea</taxon>
        <taxon>Mytilidae</taxon>
        <taxon>Mytilinae</taxon>
        <taxon>Mytilus</taxon>
    </lineage>
</organism>
<dbReference type="OrthoDB" id="5963120at2759"/>
<evidence type="ECO:0000313" key="2">
    <source>
        <dbReference type="Proteomes" id="UP000683360"/>
    </source>
</evidence>
<accession>A0A8S3T649</accession>
<gene>
    <name evidence="1" type="ORF">MEDL_41838</name>
</gene>
<dbReference type="AlphaFoldDB" id="A0A8S3T649"/>
<protein>
    <submittedName>
        <fullName evidence="1">Uncharacterized protein</fullName>
    </submittedName>
</protein>
<dbReference type="EMBL" id="CAJPWZ010002010">
    <property type="protein sequence ID" value="CAG2228915.1"/>
    <property type="molecule type" value="Genomic_DNA"/>
</dbReference>
<sequence>MLMFILKKTYFHRSLHYTYYDSKRREALGWLQFQMSTDTVINDVLLTNGWYRIISSIGDDMPTDPPDSLKCGTWFPIWLNGSLPVPCPYAHSSETGFYPDCTKKNVTSVEVLVDLVLGPPITTYFDGSLVTAFMCKFKEVLRDGGGEFMYDVHWFINEESVILHTGISFNNISSTNLIESDWIGIIHLTWL</sequence>
<reference evidence="1" key="1">
    <citation type="submission" date="2021-03" db="EMBL/GenBank/DDBJ databases">
        <authorList>
            <person name="Bekaert M."/>
        </authorList>
    </citation>
    <scope>NUCLEOTIDE SEQUENCE</scope>
</reference>
<evidence type="ECO:0000313" key="1">
    <source>
        <dbReference type="EMBL" id="CAG2228915.1"/>
    </source>
</evidence>
<name>A0A8S3T649_MYTED</name>
<keyword evidence="2" id="KW-1185">Reference proteome</keyword>
<proteinExistence type="predicted"/>
<comment type="caution">
    <text evidence="1">The sequence shown here is derived from an EMBL/GenBank/DDBJ whole genome shotgun (WGS) entry which is preliminary data.</text>
</comment>